<dbReference type="PANTHER" id="PTHR23235:SF164">
    <property type="entry name" value="C2H2-TYPE DOMAIN-CONTAINING PROTEIN"/>
    <property type="match status" value="1"/>
</dbReference>
<dbReference type="SUPFAM" id="SSF57667">
    <property type="entry name" value="beta-beta-alpha zinc fingers"/>
    <property type="match status" value="2"/>
</dbReference>
<sequence length="139" mass="16674">MQTETVNLHRNLKLKLDRQPLFVQAMLQHQDFSEGSTCQTPEPQEKERVKPYVCYYSDCNRAYFKSSHLKAHIRTHTGERPYVCDWDNCDRKFARSDELSRHRRSHTGDKRFLCFHCGKRFLRSDHLSKHSRRHNLLAQ</sequence>
<protein>
    <recommendedName>
        <fullName evidence="8">C2H2-type domain-containing protein</fullName>
    </recommendedName>
</protein>
<keyword evidence="2" id="KW-0479">Metal-binding</keyword>
<comment type="caution">
    <text evidence="9">The sequence shown here is derived from an EMBL/GenBank/DDBJ whole genome shotgun (WGS) entry which is preliminary data.</text>
</comment>
<evidence type="ECO:0000259" key="8">
    <source>
        <dbReference type="PROSITE" id="PS50157"/>
    </source>
</evidence>
<dbReference type="FunFam" id="3.30.160.60:FF:000018">
    <property type="entry name" value="Krueppel-like factor 15"/>
    <property type="match status" value="1"/>
</dbReference>
<dbReference type="InterPro" id="IPR013087">
    <property type="entry name" value="Znf_C2H2_type"/>
</dbReference>
<dbReference type="PROSITE" id="PS00028">
    <property type="entry name" value="ZINC_FINGER_C2H2_1"/>
    <property type="match status" value="3"/>
</dbReference>
<evidence type="ECO:0000256" key="2">
    <source>
        <dbReference type="ARBA" id="ARBA00022723"/>
    </source>
</evidence>
<feature type="domain" description="C2H2-type" evidence="8">
    <location>
        <begin position="52"/>
        <end position="81"/>
    </location>
</feature>
<accession>A0ABD2Q2E2</accession>
<keyword evidence="5" id="KW-0862">Zinc</keyword>
<proteinExistence type="predicted"/>
<evidence type="ECO:0000256" key="1">
    <source>
        <dbReference type="ARBA" id="ARBA00004123"/>
    </source>
</evidence>
<evidence type="ECO:0000313" key="10">
    <source>
        <dbReference type="Proteomes" id="UP001626550"/>
    </source>
</evidence>
<dbReference type="PANTHER" id="PTHR23235">
    <property type="entry name" value="KRUEPPEL-LIKE TRANSCRIPTION FACTOR"/>
    <property type="match status" value="1"/>
</dbReference>
<name>A0ABD2Q2E2_9PLAT</name>
<evidence type="ECO:0000256" key="6">
    <source>
        <dbReference type="ARBA" id="ARBA00023242"/>
    </source>
</evidence>
<comment type="subcellular location">
    <subcellularLocation>
        <location evidence="1">Nucleus</location>
    </subcellularLocation>
</comment>
<keyword evidence="4 7" id="KW-0863">Zinc-finger</keyword>
<dbReference type="GO" id="GO:0005634">
    <property type="term" value="C:nucleus"/>
    <property type="evidence" value="ECO:0007669"/>
    <property type="project" value="UniProtKB-SubCell"/>
</dbReference>
<dbReference type="SMART" id="SM00355">
    <property type="entry name" value="ZnF_C2H2"/>
    <property type="match status" value="3"/>
</dbReference>
<dbReference type="Proteomes" id="UP001626550">
    <property type="component" value="Unassembled WGS sequence"/>
</dbReference>
<evidence type="ECO:0000256" key="4">
    <source>
        <dbReference type="ARBA" id="ARBA00022771"/>
    </source>
</evidence>
<dbReference type="FunFam" id="3.30.160.60:FF:000125">
    <property type="entry name" value="Putative zinc finger protein 143"/>
    <property type="match status" value="1"/>
</dbReference>
<gene>
    <name evidence="9" type="ORF">Ciccas_008012</name>
</gene>
<evidence type="ECO:0000256" key="3">
    <source>
        <dbReference type="ARBA" id="ARBA00022737"/>
    </source>
</evidence>
<dbReference type="EMBL" id="JBJKFK010001321">
    <property type="protein sequence ID" value="KAL3313387.1"/>
    <property type="molecule type" value="Genomic_DNA"/>
</dbReference>
<evidence type="ECO:0000256" key="5">
    <source>
        <dbReference type="ARBA" id="ARBA00022833"/>
    </source>
</evidence>
<dbReference type="AlphaFoldDB" id="A0ABD2Q2E2"/>
<dbReference type="Gene3D" id="3.30.160.60">
    <property type="entry name" value="Classic Zinc Finger"/>
    <property type="match status" value="3"/>
</dbReference>
<organism evidence="9 10">
    <name type="scientific">Cichlidogyrus casuarinus</name>
    <dbReference type="NCBI Taxonomy" id="1844966"/>
    <lineage>
        <taxon>Eukaryota</taxon>
        <taxon>Metazoa</taxon>
        <taxon>Spiralia</taxon>
        <taxon>Lophotrochozoa</taxon>
        <taxon>Platyhelminthes</taxon>
        <taxon>Monogenea</taxon>
        <taxon>Monopisthocotylea</taxon>
        <taxon>Dactylogyridea</taxon>
        <taxon>Ancyrocephalidae</taxon>
        <taxon>Cichlidogyrus</taxon>
    </lineage>
</organism>
<feature type="domain" description="C2H2-type" evidence="8">
    <location>
        <begin position="82"/>
        <end position="111"/>
    </location>
</feature>
<keyword evidence="10" id="KW-1185">Reference proteome</keyword>
<dbReference type="FunFam" id="3.30.160.60:FF:000100">
    <property type="entry name" value="Zinc finger 45-like"/>
    <property type="match status" value="1"/>
</dbReference>
<evidence type="ECO:0000313" key="9">
    <source>
        <dbReference type="EMBL" id="KAL3313387.1"/>
    </source>
</evidence>
<reference evidence="9 10" key="1">
    <citation type="submission" date="2024-11" db="EMBL/GenBank/DDBJ databases">
        <title>Adaptive evolution of stress response genes in parasites aligns with host niche diversity.</title>
        <authorList>
            <person name="Hahn C."/>
            <person name="Resl P."/>
        </authorList>
    </citation>
    <scope>NUCLEOTIDE SEQUENCE [LARGE SCALE GENOMIC DNA]</scope>
    <source>
        <strain evidence="9">EGGRZ-B1_66</strain>
        <tissue evidence="9">Body</tissue>
    </source>
</reference>
<dbReference type="Pfam" id="PF00096">
    <property type="entry name" value="zf-C2H2"/>
    <property type="match status" value="2"/>
</dbReference>
<feature type="domain" description="C2H2-type" evidence="8">
    <location>
        <begin position="112"/>
        <end position="134"/>
    </location>
</feature>
<keyword evidence="3" id="KW-0677">Repeat</keyword>
<evidence type="ECO:0000256" key="7">
    <source>
        <dbReference type="PROSITE-ProRule" id="PRU00042"/>
    </source>
</evidence>
<dbReference type="GO" id="GO:0008270">
    <property type="term" value="F:zinc ion binding"/>
    <property type="evidence" value="ECO:0007669"/>
    <property type="project" value="UniProtKB-KW"/>
</dbReference>
<keyword evidence="6" id="KW-0539">Nucleus</keyword>
<dbReference type="PROSITE" id="PS50157">
    <property type="entry name" value="ZINC_FINGER_C2H2_2"/>
    <property type="match status" value="3"/>
</dbReference>
<dbReference type="InterPro" id="IPR036236">
    <property type="entry name" value="Znf_C2H2_sf"/>
</dbReference>